<dbReference type="FunFam" id="3.40.50.300:FF:000070">
    <property type="entry name" value="Putative ABC transporter ATP-binding component"/>
    <property type="match status" value="1"/>
</dbReference>
<dbReference type="EMBL" id="JAHVHU010000008">
    <property type="protein sequence ID" value="MBY5958424.1"/>
    <property type="molecule type" value="Genomic_DNA"/>
</dbReference>
<reference evidence="8" key="1">
    <citation type="submission" date="2021-06" db="EMBL/GenBank/DDBJ databases">
        <title>44 bacteria genomes isolated from Dapeng, Shenzhen.</title>
        <authorList>
            <person name="Zheng W."/>
            <person name="Yu S."/>
            <person name="Huang Y."/>
        </authorList>
    </citation>
    <scope>NUCLEOTIDE SEQUENCE</scope>
    <source>
        <strain evidence="8">DP5N28-2</strain>
    </source>
</reference>
<dbReference type="InterPro" id="IPR027417">
    <property type="entry name" value="P-loop_NTPase"/>
</dbReference>
<dbReference type="Proteomes" id="UP000753961">
    <property type="component" value="Unassembled WGS sequence"/>
</dbReference>
<dbReference type="PANTHER" id="PTHR42855:SF2">
    <property type="entry name" value="DRUG RESISTANCE ABC TRANSPORTER,ATP-BINDING PROTEIN"/>
    <property type="match status" value="1"/>
</dbReference>
<evidence type="ECO:0000256" key="1">
    <source>
        <dbReference type="ARBA" id="ARBA00022737"/>
    </source>
</evidence>
<dbReference type="InterPro" id="IPR003439">
    <property type="entry name" value="ABC_transporter-like_ATP-bd"/>
</dbReference>
<evidence type="ECO:0000313" key="8">
    <source>
        <dbReference type="EMBL" id="MBY5958424.1"/>
    </source>
</evidence>
<evidence type="ECO:0000256" key="6">
    <source>
        <dbReference type="SAM" id="Coils"/>
    </source>
</evidence>
<dbReference type="RefSeq" id="WP_222579959.1">
    <property type="nucleotide sequence ID" value="NZ_JAHVHU010000008.1"/>
</dbReference>
<evidence type="ECO:0000256" key="2">
    <source>
        <dbReference type="ARBA" id="ARBA00022741"/>
    </source>
</evidence>
<evidence type="ECO:0000259" key="7">
    <source>
        <dbReference type="PROSITE" id="PS50893"/>
    </source>
</evidence>
<evidence type="ECO:0000256" key="4">
    <source>
        <dbReference type="ARBA" id="ARBA00061551"/>
    </source>
</evidence>
<dbReference type="InterPro" id="IPR032524">
    <property type="entry name" value="ABC_tran_C"/>
</dbReference>
<organism evidence="8 9">
    <name type="scientific">Membranihabitans marinus</name>
    <dbReference type="NCBI Taxonomy" id="1227546"/>
    <lineage>
        <taxon>Bacteria</taxon>
        <taxon>Pseudomonadati</taxon>
        <taxon>Bacteroidota</taxon>
        <taxon>Saprospiria</taxon>
        <taxon>Saprospirales</taxon>
        <taxon>Saprospiraceae</taxon>
        <taxon>Membranihabitans</taxon>
    </lineage>
</organism>
<dbReference type="GO" id="GO:0003677">
    <property type="term" value="F:DNA binding"/>
    <property type="evidence" value="ECO:0007669"/>
    <property type="project" value="InterPro"/>
</dbReference>
<dbReference type="SMART" id="SM00382">
    <property type="entry name" value="AAA"/>
    <property type="match status" value="2"/>
</dbReference>
<comment type="caution">
    <text evidence="8">The sequence shown here is derived from an EMBL/GenBank/DDBJ whole genome shotgun (WGS) entry which is preliminary data.</text>
</comment>
<dbReference type="AlphaFoldDB" id="A0A953LD32"/>
<dbReference type="GO" id="GO:0005524">
    <property type="term" value="F:ATP binding"/>
    <property type="evidence" value="ECO:0007669"/>
    <property type="project" value="UniProtKB-KW"/>
</dbReference>
<dbReference type="Pfam" id="PF12848">
    <property type="entry name" value="ABC_tran_Xtn"/>
    <property type="match status" value="1"/>
</dbReference>
<dbReference type="InterPro" id="IPR037118">
    <property type="entry name" value="Val-tRNA_synth_C_sf"/>
</dbReference>
<accession>A0A953LD32</accession>
<dbReference type="CDD" id="cd03221">
    <property type="entry name" value="ABCF_EF-3"/>
    <property type="match status" value="2"/>
</dbReference>
<dbReference type="InterPro" id="IPR032781">
    <property type="entry name" value="ABC_tran_Xtn"/>
</dbReference>
<dbReference type="Gene3D" id="1.10.287.380">
    <property type="entry name" value="Valyl-tRNA synthetase, C-terminal domain"/>
    <property type="match status" value="1"/>
</dbReference>
<feature type="domain" description="ABC transporter" evidence="7">
    <location>
        <begin position="2"/>
        <end position="260"/>
    </location>
</feature>
<dbReference type="GO" id="GO:0016887">
    <property type="term" value="F:ATP hydrolysis activity"/>
    <property type="evidence" value="ECO:0007669"/>
    <property type="project" value="InterPro"/>
</dbReference>
<dbReference type="PANTHER" id="PTHR42855">
    <property type="entry name" value="ABC TRANSPORTER ATP-BINDING SUBUNIT"/>
    <property type="match status" value="1"/>
</dbReference>
<feature type="domain" description="ABC transporter" evidence="7">
    <location>
        <begin position="328"/>
        <end position="542"/>
    </location>
</feature>
<keyword evidence="1" id="KW-0677">Repeat</keyword>
<sequence length="641" mass="72838">MISGRGINLYFGDRILFDNIEFTIRDGGKYGLVGRNGTGKTTLLKILTGEIVPQEGQVDFPGHYTLGYLSQHLTVDETLTVRENASLAFSSINKTEAKLESLNEALSTREDYESEAYHDLIQQIADLTDRLSYLGVENREAEIEKVLKGLGFTSKTFDKLTGKLSGGWKMRVQLAQILLSGPSVLLLDEPTNHLDIDSIIWLEKFLKNYPGIVILISHDRQFLDNIITDVYELHRGHIEYYPTNYSGYLIEKEERVRIRQAAYENQQKLIADKQRTIERFRAKATKASMAQSMEKSLDKMEKIDEVVEDHSQVSLSFLPVRRSANEVSKVINAGKSFGTNQVFDNVSMEILRGERVAFVGQNGQGKSTLTKIIVGEWEPSEGTVTLGNNVDLGYFAQNQVEFLPGNETPLSYMESVAPANMRTKVRTILGSFLFSGEEVEKKIKVLSGGEKTRLALARLLLKPINFLVLDEPTHHLDMQTKAILKNGLESFEGTLLVVSHDRDLLAGLTEKTYEFRNGEVKEYLGDIEYFLMKREEDDMRAIEKGDQASSKKAAPLSKEERIELFERKKFLKNQINKQEKSMQRIEKKIQSCEKDMMDPEFYQSKNAAEVTQTHHQLKSELDEVMESWAHLMEEMEALDEG</sequence>
<dbReference type="InterPro" id="IPR017871">
    <property type="entry name" value="ABC_transporter-like_CS"/>
</dbReference>
<proteinExistence type="inferred from homology"/>
<feature type="coiled-coil region" evidence="6">
    <location>
        <begin position="568"/>
        <end position="595"/>
    </location>
</feature>
<name>A0A953LD32_9BACT</name>
<gene>
    <name evidence="8" type="ORF">KUV50_09795</name>
</gene>
<evidence type="ECO:0000256" key="5">
    <source>
        <dbReference type="ARBA" id="ARBA00074044"/>
    </source>
</evidence>
<keyword evidence="9" id="KW-1185">Reference proteome</keyword>
<keyword evidence="6" id="KW-0175">Coiled coil</keyword>
<keyword evidence="3 8" id="KW-0067">ATP-binding</keyword>
<dbReference type="PROSITE" id="PS00211">
    <property type="entry name" value="ABC_TRANSPORTER_1"/>
    <property type="match status" value="2"/>
</dbReference>
<dbReference type="Pfam" id="PF00005">
    <property type="entry name" value="ABC_tran"/>
    <property type="match status" value="2"/>
</dbReference>
<evidence type="ECO:0000256" key="3">
    <source>
        <dbReference type="ARBA" id="ARBA00022840"/>
    </source>
</evidence>
<comment type="similarity">
    <text evidence="4">Belongs to the ABC transporter superfamily. ABCF family. YbiT subfamily.</text>
</comment>
<dbReference type="FunFam" id="3.40.50.300:FF:000011">
    <property type="entry name" value="Putative ABC transporter ATP-binding component"/>
    <property type="match status" value="1"/>
</dbReference>
<protein>
    <recommendedName>
        <fullName evidence="5">Probable ATP-binding protein YbiT</fullName>
    </recommendedName>
</protein>
<evidence type="ECO:0000313" key="9">
    <source>
        <dbReference type="Proteomes" id="UP000753961"/>
    </source>
</evidence>
<dbReference type="PROSITE" id="PS50893">
    <property type="entry name" value="ABC_TRANSPORTER_2"/>
    <property type="match status" value="2"/>
</dbReference>
<dbReference type="Gene3D" id="3.40.50.300">
    <property type="entry name" value="P-loop containing nucleotide triphosphate hydrolases"/>
    <property type="match status" value="2"/>
</dbReference>
<dbReference type="SUPFAM" id="SSF52540">
    <property type="entry name" value="P-loop containing nucleoside triphosphate hydrolases"/>
    <property type="match status" value="2"/>
</dbReference>
<dbReference type="Pfam" id="PF16326">
    <property type="entry name" value="ABC_tran_CTD"/>
    <property type="match status" value="1"/>
</dbReference>
<dbReference type="InterPro" id="IPR003593">
    <property type="entry name" value="AAA+_ATPase"/>
</dbReference>
<dbReference type="InterPro" id="IPR051309">
    <property type="entry name" value="ABCF_ATPase"/>
</dbReference>
<keyword evidence="2" id="KW-0547">Nucleotide-binding</keyword>